<evidence type="ECO:0000313" key="3">
    <source>
        <dbReference type="Proteomes" id="UP000601099"/>
    </source>
</evidence>
<dbReference type="InterPro" id="IPR025668">
    <property type="entry name" value="Tnp_DDE_dom"/>
</dbReference>
<evidence type="ECO:0000259" key="1">
    <source>
        <dbReference type="Pfam" id="PF13612"/>
    </source>
</evidence>
<proteinExistence type="predicted"/>
<gene>
    <name evidence="2" type="ORF">I5L79_09245</name>
</gene>
<protein>
    <submittedName>
        <fullName evidence="2">Transposase</fullName>
    </submittedName>
</protein>
<dbReference type="EMBL" id="JADWYK010000004">
    <property type="protein sequence ID" value="MBG8553732.1"/>
    <property type="molecule type" value="Genomic_DNA"/>
</dbReference>
<keyword evidence="3" id="KW-1185">Reference proteome</keyword>
<feature type="domain" description="Transposase DDE" evidence="1">
    <location>
        <begin position="31"/>
        <end position="117"/>
    </location>
</feature>
<name>A0ABS0L0U0_9BACT</name>
<comment type="caution">
    <text evidence="2">The sequence shown here is derived from an EMBL/GenBank/DDBJ whole genome shotgun (WGS) entry which is preliminary data.</text>
</comment>
<sequence>MHQLKGVLNELFTTFGQLLKDQHAAARLVLGSSPVPVCHNTRIGRSKLLMGKVYHGRCAIKRYWNYGVKVQVLATGDGLPVAYYIHPGSEADMTGLRQLDPDLPEGSVLYTDADYTVYIHEDVFEEATSFQQHTARRANSKRPHEPARAFLERVWEFTWL</sequence>
<dbReference type="Proteomes" id="UP000601099">
    <property type="component" value="Unassembled WGS sequence"/>
</dbReference>
<reference evidence="2 3" key="1">
    <citation type="submission" date="2020-11" db="EMBL/GenBank/DDBJ databases">
        <title>Hymenobacter sp.</title>
        <authorList>
            <person name="Kim M.K."/>
        </authorList>
    </citation>
    <scope>NUCLEOTIDE SEQUENCE [LARGE SCALE GENOMIC DNA]</scope>
    <source>
        <strain evidence="2 3">BT594</strain>
    </source>
</reference>
<dbReference type="Pfam" id="PF13612">
    <property type="entry name" value="DDE_Tnp_1_3"/>
    <property type="match status" value="1"/>
</dbReference>
<accession>A0ABS0L0U0</accession>
<dbReference type="RefSeq" id="WP_196954746.1">
    <property type="nucleotide sequence ID" value="NZ_JADWYK010000004.1"/>
</dbReference>
<organism evidence="2 3">
    <name type="scientific">Hymenobacter guriensis</name>
    <dbReference type="NCBI Taxonomy" id="2793065"/>
    <lineage>
        <taxon>Bacteria</taxon>
        <taxon>Pseudomonadati</taxon>
        <taxon>Bacteroidota</taxon>
        <taxon>Cytophagia</taxon>
        <taxon>Cytophagales</taxon>
        <taxon>Hymenobacteraceae</taxon>
        <taxon>Hymenobacter</taxon>
    </lineage>
</organism>
<evidence type="ECO:0000313" key="2">
    <source>
        <dbReference type="EMBL" id="MBG8553732.1"/>
    </source>
</evidence>